<evidence type="ECO:0008006" key="3">
    <source>
        <dbReference type="Google" id="ProtNLM"/>
    </source>
</evidence>
<evidence type="ECO:0000313" key="2">
    <source>
        <dbReference type="Proteomes" id="UP001321760"/>
    </source>
</evidence>
<dbReference type="InterPro" id="IPR053204">
    <property type="entry name" value="Oxopyrrolidines_Biosynth-assoc"/>
</dbReference>
<reference evidence="1" key="1">
    <citation type="journal article" date="2023" name="Mol. Phylogenet. Evol.">
        <title>Genome-scale phylogeny and comparative genomics of the fungal order Sordariales.</title>
        <authorList>
            <person name="Hensen N."/>
            <person name="Bonometti L."/>
            <person name="Westerberg I."/>
            <person name="Brannstrom I.O."/>
            <person name="Guillou S."/>
            <person name="Cros-Aarteil S."/>
            <person name="Calhoun S."/>
            <person name="Haridas S."/>
            <person name="Kuo A."/>
            <person name="Mondo S."/>
            <person name="Pangilinan J."/>
            <person name="Riley R."/>
            <person name="LaButti K."/>
            <person name="Andreopoulos B."/>
            <person name="Lipzen A."/>
            <person name="Chen C."/>
            <person name="Yan M."/>
            <person name="Daum C."/>
            <person name="Ng V."/>
            <person name="Clum A."/>
            <person name="Steindorff A."/>
            <person name="Ohm R.A."/>
            <person name="Martin F."/>
            <person name="Silar P."/>
            <person name="Natvig D.O."/>
            <person name="Lalanne C."/>
            <person name="Gautier V."/>
            <person name="Ament-Velasquez S.L."/>
            <person name="Kruys A."/>
            <person name="Hutchinson M.I."/>
            <person name="Powell A.J."/>
            <person name="Barry K."/>
            <person name="Miller A.N."/>
            <person name="Grigoriev I.V."/>
            <person name="Debuchy R."/>
            <person name="Gladieux P."/>
            <person name="Hiltunen Thoren M."/>
            <person name="Johannesson H."/>
        </authorList>
    </citation>
    <scope>NUCLEOTIDE SEQUENCE</scope>
    <source>
        <strain evidence="1">PSN243</strain>
    </source>
</reference>
<dbReference type="AlphaFoldDB" id="A0AAV9GS07"/>
<sequence length="256" mass="29432">MTWVYTSESELENFVWNVFNAVFKVSEMTDEDNQSSLVKFMEKLRKTEVTVTDQDGQSLELTVEGGKLWTDMPTFGWVARDLWNLDPRATLEVDEYKRVFRHTLFLAQLTARSKNIHDVMDPFNFSMFGLWALRAAFEEDPMRHTGSSRHITDIKLAAVWIRCAGRVLLKLSEHNVELPGNVAAGGSMHANRGFKGFSMKRWDIWKHGFISAKRVNLLPSDKDLLELVLIDLERLKPSVSNGYKSSDRPQQGYDKV</sequence>
<dbReference type="PANTHER" id="PTHR38797">
    <property type="entry name" value="NUCLEAR PORE COMPLEX PROTEIN NUP85-RELATED"/>
    <property type="match status" value="1"/>
</dbReference>
<comment type="caution">
    <text evidence="1">The sequence shown here is derived from an EMBL/GenBank/DDBJ whole genome shotgun (WGS) entry which is preliminary data.</text>
</comment>
<name>A0AAV9GS07_9PEZI</name>
<dbReference type="Pfam" id="PF12311">
    <property type="entry name" value="DUF3632"/>
    <property type="match status" value="1"/>
</dbReference>
<dbReference type="Proteomes" id="UP001321760">
    <property type="component" value="Unassembled WGS sequence"/>
</dbReference>
<organism evidence="1 2">
    <name type="scientific">Podospora aff. communis PSN243</name>
    <dbReference type="NCBI Taxonomy" id="3040156"/>
    <lineage>
        <taxon>Eukaryota</taxon>
        <taxon>Fungi</taxon>
        <taxon>Dikarya</taxon>
        <taxon>Ascomycota</taxon>
        <taxon>Pezizomycotina</taxon>
        <taxon>Sordariomycetes</taxon>
        <taxon>Sordariomycetidae</taxon>
        <taxon>Sordariales</taxon>
        <taxon>Podosporaceae</taxon>
        <taxon>Podospora</taxon>
    </lineage>
</organism>
<accession>A0AAV9GS07</accession>
<protein>
    <recommendedName>
        <fullName evidence="3">Fungal-type protein kinase domain-containing protein</fullName>
    </recommendedName>
</protein>
<reference evidence="1" key="2">
    <citation type="submission" date="2023-05" db="EMBL/GenBank/DDBJ databases">
        <authorList>
            <consortium name="Lawrence Berkeley National Laboratory"/>
            <person name="Steindorff A."/>
            <person name="Hensen N."/>
            <person name="Bonometti L."/>
            <person name="Westerberg I."/>
            <person name="Brannstrom I.O."/>
            <person name="Guillou S."/>
            <person name="Cros-Aarteil S."/>
            <person name="Calhoun S."/>
            <person name="Haridas S."/>
            <person name="Kuo A."/>
            <person name="Mondo S."/>
            <person name="Pangilinan J."/>
            <person name="Riley R."/>
            <person name="Labutti K."/>
            <person name="Andreopoulos B."/>
            <person name="Lipzen A."/>
            <person name="Chen C."/>
            <person name="Yanf M."/>
            <person name="Daum C."/>
            <person name="Ng V."/>
            <person name="Clum A."/>
            <person name="Ohm R."/>
            <person name="Martin F."/>
            <person name="Silar P."/>
            <person name="Natvig D."/>
            <person name="Lalanne C."/>
            <person name="Gautier V."/>
            <person name="Ament-Velasquez S.L."/>
            <person name="Kruys A."/>
            <person name="Hutchinson M.I."/>
            <person name="Powell A.J."/>
            <person name="Barry K."/>
            <person name="Miller A.N."/>
            <person name="Grigoriev I.V."/>
            <person name="Debuchy R."/>
            <person name="Gladieux P."/>
            <person name="Thoren M.H."/>
            <person name="Johannesson H."/>
        </authorList>
    </citation>
    <scope>NUCLEOTIDE SEQUENCE</scope>
    <source>
        <strain evidence="1">PSN243</strain>
    </source>
</reference>
<evidence type="ECO:0000313" key="1">
    <source>
        <dbReference type="EMBL" id="KAK4450262.1"/>
    </source>
</evidence>
<dbReference type="EMBL" id="MU865933">
    <property type="protein sequence ID" value="KAK4450262.1"/>
    <property type="molecule type" value="Genomic_DNA"/>
</dbReference>
<dbReference type="InterPro" id="IPR022085">
    <property type="entry name" value="OpdG"/>
</dbReference>
<keyword evidence="2" id="KW-1185">Reference proteome</keyword>
<proteinExistence type="predicted"/>
<gene>
    <name evidence="1" type="ORF">QBC34DRAFT_297677</name>
</gene>